<name>A0A382D4F7_9ZZZZ</name>
<dbReference type="EMBL" id="UINC01037442">
    <property type="protein sequence ID" value="SVB32934.1"/>
    <property type="molecule type" value="Genomic_DNA"/>
</dbReference>
<evidence type="ECO:0000313" key="1">
    <source>
        <dbReference type="EMBL" id="SVB32934.1"/>
    </source>
</evidence>
<reference evidence="1" key="1">
    <citation type="submission" date="2018-05" db="EMBL/GenBank/DDBJ databases">
        <authorList>
            <person name="Lanie J.A."/>
            <person name="Ng W.-L."/>
            <person name="Kazmierczak K.M."/>
            <person name="Andrzejewski T.M."/>
            <person name="Davidsen T.M."/>
            <person name="Wayne K.J."/>
            <person name="Tettelin H."/>
            <person name="Glass J.I."/>
            <person name="Rusch D."/>
            <person name="Podicherti R."/>
            <person name="Tsui H.-C.T."/>
            <person name="Winkler M.E."/>
        </authorList>
    </citation>
    <scope>NUCLEOTIDE SEQUENCE</scope>
</reference>
<accession>A0A382D4F7</accession>
<dbReference type="AlphaFoldDB" id="A0A382D4F7"/>
<gene>
    <name evidence="1" type="ORF">METZ01_LOCUS185788</name>
</gene>
<protein>
    <submittedName>
        <fullName evidence="1">Uncharacterized protein</fullName>
    </submittedName>
</protein>
<sequence length="130" mass="14105">MSVGLWDPDGDKHSGTTVNAEMIDSFLVLSSTGSFSPEDLEKAGVASEQAVMKLGVDAWQVAEDCSVADLNHLIRVFTLIEVLPGWDAGAKSPVIALVKILKARGKFDPDLRKWIKSNTDNRYLPYGSAL</sequence>
<proteinExistence type="predicted"/>
<organism evidence="1">
    <name type="scientific">marine metagenome</name>
    <dbReference type="NCBI Taxonomy" id="408172"/>
    <lineage>
        <taxon>unclassified sequences</taxon>
        <taxon>metagenomes</taxon>
        <taxon>ecological metagenomes</taxon>
    </lineage>
</organism>